<evidence type="ECO:0000256" key="3">
    <source>
        <dbReference type="ARBA" id="ARBA00023004"/>
    </source>
</evidence>
<keyword evidence="6 8" id="KW-0627">Porphyrin biosynthesis</keyword>
<dbReference type="HAMAP" id="MF_00323">
    <property type="entry name" value="Ferrochelatase"/>
    <property type="match status" value="1"/>
</dbReference>
<keyword evidence="2 8" id="KW-0479">Metal-binding</keyword>
<dbReference type="STRING" id="980251.GCA_001642875_01100"/>
<comment type="function">
    <text evidence="8">Catalyzes the ferrous insertion into protoporphyrin IX.</text>
</comment>
<dbReference type="EC" id="4.98.1.1" evidence="8"/>
<feature type="binding site" evidence="8">
    <location>
        <position position="266"/>
    </location>
    <ligand>
        <name>Fe(2+)</name>
        <dbReference type="ChEBI" id="CHEBI:29033"/>
    </ligand>
</feature>
<dbReference type="UniPathway" id="UPA00252">
    <property type="reaction ID" value="UER00325"/>
</dbReference>
<comment type="subcellular location">
    <subcellularLocation>
        <location evidence="8">Cytoplasm</location>
    </subcellularLocation>
</comment>
<keyword evidence="5 8" id="KW-0456">Lyase</keyword>
<evidence type="ECO:0000256" key="2">
    <source>
        <dbReference type="ARBA" id="ARBA00022723"/>
    </source>
</evidence>
<evidence type="ECO:0000256" key="1">
    <source>
        <dbReference type="ARBA" id="ARBA00007718"/>
    </source>
</evidence>
<dbReference type="RefSeq" id="WP_075083882.1">
    <property type="nucleotide sequence ID" value="NZ_CP042912.1"/>
</dbReference>
<gene>
    <name evidence="8 10" type="primary">hemH</name>
    <name evidence="10" type="ORF">MFFC18_44690</name>
</gene>
<keyword evidence="11" id="KW-1185">Reference proteome</keyword>
<dbReference type="NCBIfam" id="TIGR00109">
    <property type="entry name" value="hemH"/>
    <property type="match status" value="1"/>
</dbReference>
<comment type="catalytic activity">
    <reaction evidence="7">
        <text>Fe-coproporphyrin III + 2 H(+) = coproporphyrin III + Fe(2+)</text>
        <dbReference type="Rhea" id="RHEA:49572"/>
        <dbReference type="ChEBI" id="CHEBI:15378"/>
        <dbReference type="ChEBI" id="CHEBI:29033"/>
        <dbReference type="ChEBI" id="CHEBI:68438"/>
        <dbReference type="ChEBI" id="CHEBI:131725"/>
        <dbReference type="EC" id="4.99.1.9"/>
    </reaction>
    <physiologicalReaction direction="right-to-left" evidence="7">
        <dbReference type="Rhea" id="RHEA:49574"/>
    </physiologicalReaction>
</comment>
<comment type="catalytic activity">
    <reaction evidence="8">
        <text>heme b + 2 H(+) = protoporphyrin IX + Fe(2+)</text>
        <dbReference type="Rhea" id="RHEA:22584"/>
        <dbReference type="ChEBI" id="CHEBI:15378"/>
        <dbReference type="ChEBI" id="CHEBI:29033"/>
        <dbReference type="ChEBI" id="CHEBI:57306"/>
        <dbReference type="ChEBI" id="CHEBI:60344"/>
        <dbReference type="EC" id="4.98.1.1"/>
    </reaction>
</comment>
<evidence type="ECO:0000313" key="10">
    <source>
        <dbReference type="EMBL" id="QEG24549.1"/>
    </source>
</evidence>
<accession>A0A5B9PG30</accession>
<dbReference type="Gene3D" id="3.40.50.1400">
    <property type="match status" value="2"/>
</dbReference>
<dbReference type="OrthoDB" id="9776380at2"/>
<organism evidence="10 11">
    <name type="scientific">Mariniblastus fucicola</name>
    <dbReference type="NCBI Taxonomy" id="980251"/>
    <lineage>
        <taxon>Bacteria</taxon>
        <taxon>Pseudomonadati</taxon>
        <taxon>Planctomycetota</taxon>
        <taxon>Planctomycetia</taxon>
        <taxon>Pirellulales</taxon>
        <taxon>Pirellulaceae</taxon>
        <taxon>Mariniblastus</taxon>
    </lineage>
</organism>
<evidence type="ECO:0000256" key="9">
    <source>
        <dbReference type="RuleBase" id="RU004185"/>
    </source>
</evidence>
<keyword evidence="3 8" id="KW-0408">Iron</keyword>
<feature type="binding site" evidence="8">
    <location>
        <position position="184"/>
    </location>
    <ligand>
        <name>Fe(2+)</name>
        <dbReference type="ChEBI" id="CHEBI:29033"/>
    </ligand>
</feature>
<evidence type="ECO:0000313" key="11">
    <source>
        <dbReference type="Proteomes" id="UP000322214"/>
    </source>
</evidence>
<dbReference type="CDD" id="cd00419">
    <property type="entry name" value="Ferrochelatase_C"/>
    <property type="match status" value="1"/>
</dbReference>
<dbReference type="Proteomes" id="UP000322214">
    <property type="component" value="Chromosome"/>
</dbReference>
<dbReference type="EMBL" id="CP042912">
    <property type="protein sequence ID" value="QEG24549.1"/>
    <property type="molecule type" value="Genomic_DNA"/>
</dbReference>
<dbReference type="GO" id="GO:0005737">
    <property type="term" value="C:cytoplasm"/>
    <property type="evidence" value="ECO:0007669"/>
    <property type="project" value="UniProtKB-SubCell"/>
</dbReference>
<evidence type="ECO:0000256" key="8">
    <source>
        <dbReference type="HAMAP-Rule" id="MF_00323"/>
    </source>
</evidence>
<dbReference type="GO" id="GO:0046872">
    <property type="term" value="F:metal ion binding"/>
    <property type="evidence" value="ECO:0007669"/>
    <property type="project" value="UniProtKB-KW"/>
</dbReference>
<protein>
    <recommendedName>
        <fullName evidence="8">Ferrochelatase</fullName>
        <ecNumber evidence="8">4.98.1.1</ecNumber>
    </recommendedName>
    <alternativeName>
        <fullName evidence="8">Heme synthase</fullName>
    </alternativeName>
    <alternativeName>
        <fullName evidence="8">Protoheme ferro-lyase</fullName>
    </alternativeName>
</protein>
<sequence length="344" mass="39472">MNDQNYDALFLVSFGGPEGPDDVMPYLENVLRGKNVPRERMLEVGEHYNSFGGVSPINQQNRDLLEAIRAEFKQHNIDLPVYWGNRNWHPMIVDTMRQMKDDGIQKALAFFTNGYSCYSGCRQYRENIADAQASIGEGAPEVHKTRMFFNHPSYIEASVDRVRTAFDKIPQERRAETKFLFTAHSIPNSMADFCKYSTQLTESCRLIMESIGNEYDWELVYQSRSGPPQQPWLEPDVCDRITELKKEGNVNDIVMHPVGFVSDHMEVLYDLDTEAKDLCDELGINMERSLSVGVHPKFVTMIRELVQERIAGTERLAIGEMPANWDVCPQDCCLYKPQRRPAKA</sequence>
<dbReference type="InterPro" id="IPR033659">
    <property type="entry name" value="Ferrochelatase_N"/>
</dbReference>
<dbReference type="InterPro" id="IPR001015">
    <property type="entry name" value="Ferrochelatase"/>
</dbReference>
<comment type="similarity">
    <text evidence="1 8 9">Belongs to the ferrochelatase family.</text>
</comment>
<evidence type="ECO:0000256" key="4">
    <source>
        <dbReference type="ARBA" id="ARBA00023133"/>
    </source>
</evidence>
<evidence type="ECO:0000256" key="6">
    <source>
        <dbReference type="ARBA" id="ARBA00023244"/>
    </source>
</evidence>
<evidence type="ECO:0000256" key="5">
    <source>
        <dbReference type="ARBA" id="ARBA00023239"/>
    </source>
</evidence>
<comment type="pathway">
    <text evidence="8">Porphyrin-containing compound metabolism; protoheme biosynthesis; protoheme from protoporphyrin-IX: step 1/1.</text>
</comment>
<dbReference type="NCBIfam" id="NF000689">
    <property type="entry name" value="PRK00035.2-1"/>
    <property type="match status" value="1"/>
</dbReference>
<dbReference type="KEGG" id="mff:MFFC18_44690"/>
<dbReference type="InterPro" id="IPR033644">
    <property type="entry name" value="Ferrochelatase_C"/>
</dbReference>
<name>A0A5B9PG30_9BACT</name>
<proteinExistence type="inferred from homology"/>
<dbReference type="CDD" id="cd03411">
    <property type="entry name" value="Ferrochelatase_N"/>
    <property type="match status" value="1"/>
</dbReference>
<dbReference type="GO" id="GO:0006783">
    <property type="term" value="P:heme biosynthetic process"/>
    <property type="evidence" value="ECO:0007669"/>
    <property type="project" value="UniProtKB-UniRule"/>
</dbReference>
<dbReference type="SUPFAM" id="SSF53800">
    <property type="entry name" value="Chelatase"/>
    <property type="match status" value="1"/>
</dbReference>
<dbReference type="PANTHER" id="PTHR11108">
    <property type="entry name" value="FERROCHELATASE"/>
    <property type="match status" value="1"/>
</dbReference>
<dbReference type="Pfam" id="PF00762">
    <property type="entry name" value="Ferrochelatase"/>
    <property type="match status" value="1"/>
</dbReference>
<keyword evidence="4 8" id="KW-0350">Heme biosynthesis</keyword>
<reference evidence="10 11" key="1">
    <citation type="submission" date="2019-08" db="EMBL/GenBank/DDBJ databases">
        <title>Deep-cultivation of Planctomycetes and their phenomic and genomic characterization uncovers novel biology.</title>
        <authorList>
            <person name="Wiegand S."/>
            <person name="Jogler M."/>
            <person name="Boedeker C."/>
            <person name="Pinto D."/>
            <person name="Vollmers J."/>
            <person name="Rivas-Marin E."/>
            <person name="Kohn T."/>
            <person name="Peeters S.H."/>
            <person name="Heuer A."/>
            <person name="Rast P."/>
            <person name="Oberbeckmann S."/>
            <person name="Bunk B."/>
            <person name="Jeske O."/>
            <person name="Meyerdierks A."/>
            <person name="Storesund J.E."/>
            <person name="Kallscheuer N."/>
            <person name="Luecker S."/>
            <person name="Lage O.M."/>
            <person name="Pohl T."/>
            <person name="Merkel B.J."/>
            <person name="Hornburger P."/>
            <person name="Mueller R.-W."/>
            <person name="Bruemmer F."/>
            <person name="Labrenz M."/>
            <person name="Spormann A.M."/>
            <person name="Op den Camp H."/>
            <person name="Overmann J."/>
            <person name="Amann R."/>
            <person name="Jetten M.S.M."/>
            <person name="Mascher T."/>
            <person name="Medema M.H."/>
            <person name="Devos D.P."/>
            <person name="Kaster A.-K."/>
            <person name="Ovreas L."/>
            <person name="Rohde M."/>
            <person name="Galperin M.Y."/>
            <person name="Jogler C."/>
        </authorList>
    </citation>
    <scope>NUCLEOTIDE SEQUENCE [LARGE SCALE GENOMIC DNA]</scope>
    <source>
        <strain evidence="10 11">FC18</strain>
    </source>
</reference>
<dbReference type="AlphaFoldDB" id="A0A5B9PG30"/>
<dbReference type="FunFam" id="3.40.50.1400:FF:000007">
    <property type="entry name" value="Ferrochelatase"/>
    <property type="match status" value="1"/>
</dbReference>
<keyword evidence="8" id="KW-0963">Cytoplasm</keyword>
<dbReference type="PANTHER" id="PTHR11108:SF1">
    <property type="entry name" value="FERROCHELATASE, MITOCHONDRIAL"/>
    <property type="match status" value="1"/>
</dbReference>
<evidence type="ECO:0000256" key="7">
    <source>
        <dbReference type="ARBA" id="ARBA00024536"/>
    </source>
</evidence>
<dbReference type="GO" id="GO:0004325">
    <property type="term" value="F:ferrochelatase activity"/>
    <property type="evidence" value="ECO:0007669"/>
    <property type="project" value="UniProtKB-UniRule"/>
</dbReference>